<evidence type="ECO:0000256" key="1">
    <source>
        <dbReference type="ARBA" id="ARBA00023239"/>
    </source>
</evidence>
<accession>A0A848LMD4</accession>
<dbReference type="PANTHER" id="PTHR30272">
    <property type="entry name" value="3-HYDROXYACYL-[ACYL-CARRIER-PROTEIN] DEHYDRATASE"/>
    <property type="match status" value="1"/>
</dbReference>
<name>A0A848LMD4_9BACT</name>
<protein>
    <submittedName>
        <fullName evidence="2">Hydroxymyristoyl-ACP dehydratase</fullName>
    </submittedName>
</protein>
<dbReference type="InterPro" id="IPR013114">
    <property type="entry name" value="FabA_FabZ"/>
</dbReference>
<dbReference type="GO" id="GO:0016829">
    <property type="term" value="F:lyase activity"/>
    <property type="evidence" value="ECO:0007669"/>
    <property type="project" value="UniProtKB-KW"/>
</dbReference>
<dbReference type="EMBL" id="JABBJJ010000154">
    <property type="protein sequence ID" value="NMO18793.1"/>
    <property type="molecule type" value="Genomic_DNA"/>
</dbReference>
<proteinExistence type="predicted"/>
<dbReference type="SUPFAM" id="SSF54637">
    <property type="entry name" value="Thioesterase/thiol ester dehydrase-isomerase"/>
    <property type="match status" value="1"/>
</dbReference>
<dbReference type="AlphaFoldDB" id="A0A848LMD4"/>
<dbReference type="Pfam" id="PF07977">
    <property type="entry name" value="FabA"/>
    <property type="match status" value="1"/>
</dbReference>
<gene>
    <name evidence="2" type="ORF">HG543_28590</name>
</gene>
<evidence type="ECO:0000313" key="3">
    <source>
        <dbReference type="Proteomes" id="UP000518300"/>
    </source>
</evidence>
<sequence length="147" mass="15855">MSDHPMALIYGGTPHRFPMLLVDSVEELSEGLGRALKQVSANEVLLERFGDAPPTLPSCLLVDALGQVAILLLRERDGGAASVWYLGGIEAMTFHTAIPAGSVLRMEARVLKRWRTTARIEVKAWIGAVPVADGFMVLSQRGSGSNE</sequence>
<dbReference type="PANTHER" id="PTHR30272:SF1">
    <property type="entry name" value="3-HYDROXYACYL-[ACYL-CARRIER-PROTEIN] DEHYDRATASE"/>
    <property type="match status" value="1"/>
</dbReference>
<dbReference type="RefSeq" id="WP_169348054.1">
    <property type="nucleotide sequence ID" value="NZ_JABBJJ010000154.1"/>
</dbReference>
<organism evidence="2 3">
    <name type="scientific">Pyxidicoccus fallax</name>
    <dbReference type="NCBI Taxonomy" id="394095"/>
    <lineage>
        <taxon>Bacteria</taxon>
        <taxon>Pseudomonadati</taxon>
        <taxon>Myxococcota</taxon>
        <taxon>Myxococcia</taxon>
        <taxon>Myxococcales</taxon>
        <taxon>Cystobacterineae</taxon>
        <taxon>Myxococcaceae</taxon>
        <taxon>Pyxidicoccus</taxon>
    </lineage>
</organism>
<dbReference type="Proteomes" id="UP000518300">
    <property type="component" value="Unassembled WGS sequence"/>
</dbReference>
<comment type="caution">
    <text evidence="2">The sequence shown here is derived from an EMBL/GenBank/DDBJ whole genome shotgun (WGS) entry which is preliminary data.</text>
</comment>
<evidence type="ECO:0000313" key="2">
    <source>
        <dbReference type="EMBL" id="NMO18793.1"/>
    </source>
</evidence>
<keyword evidence="3" id="KW-1185">Reference proteome</keyword>
<dbReference type="Gene3D" id="3.10.129.10">
    <property type="entry name" value="Hotdog Thioesterase"/>
    <property type="match status" value="1"/>
</dbReference>
<dbReference type="InterPro" id="IPR029069">
    <property type="entry name" value="HotDog_dom_sf"/>
</dbReference>
<reference evidence="2 3" key="1">
    <citation type="submission" date="2020-04" db="EMBL/GenBank/DDBJ databases">
        <title>Draft genome of Pyxidicoccus fallax type strain.</title>
        <authorList>
            <person name="Whitworth D.E."/>
        </authorList>
    </citation>
    <scope>NUCLEOTIDE SEQUENCE [LARGE SCALE GENOMIC DNA]</scope>
    <source>
        <strain evidence="2 3">DSM 14698</strain>
    </source>
</reference>
<keyword evidence="1" id="KW-0456">Lyase</keyword>